<feature type="transmembrane region" description="Helical" evidence="5">
    <location>
        <begin position="54"/>
        <end position="73"/>
    </location>
</feature>
<keyword evidence="3 5" id="KW-1133">Transmembrane helix</keyword>
<keyword evidence="4 5" id="KW-0472">Membrane</keyword>
<dbReference type="InterPro" id="IPR050927">
    <property type="entry name" value="TRPM"/>
</dbReference>
<evidence type="ECO:0000256" key="3">
    <source>
        <dbReference type="ARBA" id="ARBA00022989"/>
    </source>
</evidence>
<dbReference type="PANTHER" id="PTHR13800">
    <property type="entry name" value="TRANSIENT RECEPTOR POTENTIAL CATION CHANNEL, SUBFAMILY M, MEMBER 6"/>
    <property type="match status" value="1"/>
</dbReference>
<evidence type="ECO:0000313" key="7">
    <source>
        <dbReference type="EMBL" id="CAF5177669.1"/>
    </source>
</evidence>
<dbReference type="InterPro" id="IPR005821">
    <property type="entry name" value="Ion_trans_dom"/>
</dbReference>
<evidence type="ECO:0000256" key="4">
    <source>
        <dbReference type="ARBA" id="ARBA00023136"/>
    </source>
</evidence>
<dbReference type="Pfam" id="PF00520">
    <property type="entry name" value="Ion_trans"/>
    <property type="match status" value="1"/>
</dbReference>
<dbReference type="EMBL" id="CAJOBJ010327627">
    <property type="protein sequence ID" value="CAF5177669.1"/>
    <property type="molecule type" value="Genomic_DNA"/>
</dbReference>
<dbReference type="Proteomes" id="UP000681720">
    <property type="component" value="Unassembled WGS sequence"/>
</dbReference>
<organism evidence="7 8">
    <name type="scientific">Rotaria magnacalcarata</name>
    <dbReference type="NCBI Taxonomy" id="392030"/>
    <lineage>
        <taxon>Eukaryota</taxon>
        <taxon>Metazoa</taxon>
        <taxon>Spiralia</taxon>
        <taxon>Gnathifera</taxon>
        <taxon>Rotifera</taxon>
        <taxon>Eurotatoria</taxon>
        <taxon>Bdelloidea</taxon>
        <taxon>Philodinida</taxon>
        <taxon>Philodinidae</taxon>
        <taxon>Rotaria</taxon>
    </lineage>
</organism>
<sequence>PTDDIRLRLMHGVADQDHSPVGFVDVGCFETARSKVMKYFGNILRFLRAPYVKYLYSLYCHMAFLILFSYLILCDFFPLYDIDVATCGLSNDPGNTENTTKTHLSNKNGTELKATIPYGLQKHDQPAIQEYILLIWVSTLLCEELRQFFSGEAQSVRNKISAYFGVFWNQLDVVAILLFYVGFALRLLPSAECFCAARIALSVDLTLWFMRTLNIFAAIKRLGPKLVMIGEM</sequence>
<evidence type="ECO:0000256" key="2">
    <source>
        <dbReference type="ARBA" id="ARBA00022692"/>
    </source>
</evidence>
<dbReference type="GO" id="GO:0099604">
    <property type="term" value="F:ligand-gated calcium channel activity"/>
    <property type="evidence" value="ECO:0007669"/>
    <property type="project" value="TreeGrafter"/>
</dbReference>
<feature type="transmembrane region" description="Helical" evidence="5">
    <location>
        <begin position="161"/>
        <end position="185"/>
    </location>
</feature>
<reference evidence="7" key="1">
    <citation type="submission" date="2021-02" db="EMBL/GenBank/DDBJ databases">
        <authorList>
            <person name="Nowell W R."/>
        </authorList>
    </citation>
    <scope>NUCLEOTIDE SEQUENCE</scope>
</reference>
<protein>
    <recommendedName>
        <fullName evidence="6">Ion transport domain-containing protein</fullName>
    </recommendedName>
</protein>
<proteinExistence type="predicted"/>
<keyword evidence="2 5" id="KW-0812">Transmembrane</keyword>
<name>A0A8S3H4M7_9BILA</name>
<evidence type="ECO:0000256" key="1">
    <source>
        <dbReference type="ARBA" id="ARBA00004141"/>
    </source>
</evidence>
<evidence type="ECO:0000259" key="6">
    <source>
        <dbReference type="Pfam" id="PF00520"/>
    </source>
</evidence>
<accession>A0A8S3H4M7</accession>
<gene>
    <name evidence="7" type="ORF">GIL414_LOCUS68250</name>
</gene>
<feature type="non-terminal residue" evidence="7">
    <location>
        <position position="232"/>
    </location>
</feature>
<evidence type="ECO:0000256" key="5">
    <source>
        <dbReference type="SAM" id="Phobius"/>
    </source>
</evidence>
<evidence type="ECO:0000313" key="8">
    <source>
        <dbReference type="Proteomes" id="UP000681720"/>
    </source>
</evidence>
<comment type="caution">
    <text evidence="7">The sequence shown here is derived from an EMBL/GenBank/DDBJ whole genome shotgun (WGS) entry which is preliminary data.</text>
</comment>
<comment type="subcellular location">
    <subcellularLocation>
        <location evidence="1">Membrane</location>
        <topology evidence="1">Multi-pass membrane protein</topology>
    </subcellularLocation>
</comment>
<feature type="domain" description="Ion transport" evidence="6">
    <location>
        <begin position="121"/>
        <end position="227"/>
    </location>
</feature>
<dbReference type="PANTHER" id="PTHR13800:SF12">
    <property type="entry name" value="TRANSIENT RECEPTOR POTENTIAL CATION CHANNEL SUBFAMILY M MEMBER-LIKE 2"/>
    <property type="match status" value="1"/>
</dbReference>
<dbReference type="AlphaFoldDB" id="A0A8S3H4M7"/>
<dbReference type="GO" id="GO:0005886">
    <property type="term" value="C:plasma membrane"/>
    <property type="evidence" value="ECO:0007669"/>
    <property type="project" value="TreeGrafter"/>
</dbReference>
<feature type="non-terminal residue" evidence="7">
    <location>
        <position position="1"/>
    </location>
</feature>